<comment type="pathway">
    <text evidence="1">Cofactor biosynthesis; biotin biosynthesis; biotin from 7,8-diaminononanoate: step 1/2.</text>
</comment>
<dbReference type="Pfam" id="PF13500">
    <property type="entry name" value="AAA_26"/>
    <property type="match status" value="1"/>
</dbReference>
<dbReference type="InterPro" id="IPR004472">
    <property type="entry name" value="DTB_synth_BioD"/>
</dbReference>
<dbReference type="CDD" id="cd03109">
    <property type="entry name" value="DTBS"/>
    <property type="match status" value="1"/>
</dbReference>
<dbReference type="EMBL" id="CP034412">
    <property type="protein sequence ID" value="QCY48135.1"/>
    <property type="molecule type" value="Genomic_DNA"/>
</dbReference>
<keyword evidence="1" id="KW-0547">Nucleotide-binding</keyword>
<feature type="binding site" evidence="1">
    <location>
        <begin position="125"/>
        <end position="128"/>
    </location>
    <ligand>
        <name>ATP</name>
        <dbReference type="ChEBI" id="CHEBI:30616"/>
    </ligand>
</feature>
<keyword evidence="3" id="KW-1185">Reference proteome</keyword>
<proteinExistence type="inferred from homology"/>
<dbReference type="GO" id="GO:0005829">
    <property type="term" value="C:cytosol"/>
    <property type="evidence" value="ECO:0007669"/>
    <property type="project" value="TreeGrafter"/>
</dbReference>
<gene>
    <name evidence="1" type="primary">bioD</name>
    <name evidence="2" type="ORF">GcLGCM259_2428</name>
</gene>
<accession>A0A5B7WXQ3</accession>
<feature type="binding site" evidence="1">
    <location>
        <position position="21"/>
    </location>
    <ligand>
        <name>Mg(2+)</name>
        <dbReference type="ChEBI" id="CHEBI:18420"/>
    </ligand>
</feature>
<keyword evidence="1" id="KW-0479">Metal-binding</keyword>
<comment type="similarity">
    <text evidence="1">Belongs to the dethiobiotin synthetase family.</text>
</comment>
<dbReference type="HAMAP" id="MF_00336">
    <property type="entry name" value="BioD"/>
    <property type="match status" value="1"/>
</dbReference>
<dbReference type="GO" id="GO:0005524">
    <property type="term" value="F:ATP binding"/>
    <property type="evidence" value="ECO:0007669"/>
    <property type="project" value="UniProtKB-UniRule"/>
</dbReference>
<comment type="caution">
    <text evidence="1">Lacks conserved residue(s) required for the propagation of feature annotation.</text>
</comment>
<evidence type="ECO:0000313" key="3">
    <source>
        <dbReference type="Proteomes" id="UP000307000"/>
    </source>
</evidence>
<feature type="binding site" evidence="1">
    <location>
        <position position="55"/>
    </location>
    <ligand>
        <name>ATP</name>
        <dbReference type="ChEBI" id="CHEBI:30616"/>
    </ligand>
</feature>
<evidence type="ECO:0000256" key="1">
    <source>
        <dbReference type="HAMAP-Rule" id="MF_00336"/>
    </source>
</evidence>
<keyword evidence="1" id="KW-0963">Cytoplasm</keyword>
<keyword evidence="1" id="KW-0067">ATP-binding</keyword>
<feature type="binding site" evidence="1">
    <location>
        <position position="46"/>
    </location>
    <ligand>
        <name>substrate</name>
    </ligand>
</feature>
<dbReference type="GO" id="GO:0004141">
    <property type="term" value="F:dethiobiotin synthase activity"/>
    <property type="evidence" value="ECO:0007669"/>
    <property type="project" value="UniProtKB-UniRule"/>
</dbReference>
<dbReference type="EC" id="6.3.3.3" evidence="1"/>
<dbReference type="GO" id="GO:0000287">
    <property type="term" value="F:magnesium ion binding"/>
    <property type="evidence" value="ECO:0007669"/>
    <property type="project" value="UniProtKB-UniRule"/>
</dbReference>
<dbReference type="NCBIfam" id="TIGR00347">
    <property type="entry name" value="bioD"/>
    <property type="match status" value="1"/>
</dbReference>
<sequence length="262" mass="27537">MSGDAARILAVTGTDTEVGKTVVTAVLAAAALQRGHRVAVYKPTQTGVGPGEEGDVQAVARWLSHPAQLTVAEGVRLAPAMAPLDALGQEARRRPSGGAGSLPSLQEHVRRVGELARTHQVVLVEGAGGLLVKLTQQQQTLADLARELHARPVLVTRPDLGTLNHTELTLEAASQRGLREGLLVMGSWPGQPQALHEVNRANLRGLAANFGWTWAPGPLAGVVRQGAGTLTARLHAAGQKIAQTGELWEARVSAAHRVRPGR</sequence>
<feature type="binding site" evidence="1">
    <location>
        <begin position="17"/>
        <end position="22"/>
    </location>
    <ligand>
        <name>ATP</name>
        <dbReference type="ChEBI" id="CHEBI:30616"/>
    </ligand>
</feature>
<keyword evidence="1" id="KW-0093">Biotin biosynthesis</keyword>
<comment type="subcellular location">
    <subcellularLocation>
        <location evidence="1">Cytoplasm</location>
    </subcellularLocation>
</comment>
<dbReference type="SUPFAM" id="SSF52540">
    <property type="entry name" value="P-loop containing nucleoside triphosphate hydrolases"/>
    <property type="match status" value="1"/>
</dbReference>
<dbReference type="PANTHER" id="PTHR43210">
    <property type="entry name" value="DETHIOBIOTIN SYNTHETASE"/>
    <property type="match status" value="1"/>
</dbReference>
<comment type="subunit">
    <text evidence="1">Homodimer.</text>
</comment>
<feature type="binding site" evidence="1">
    <location>
        <begin position="186"/>
        <end position="187"/>
    </location>
    <ligand>
        <name>ATP</name>
        <dbReference type="ChEBI" id="CHEBI:30616"/>
    </ligand>
</feature>
<organism evidence="2 3">
    <name type="scientific">Glutamicibacter creatinolyticus</name>
    <dbReference type="NCBI Taxonomy" id="162496"/>
    <lineage>
        <taxon>Bacteria</taxon>
        <taxon>Bacillati</taxon>
        <taxon>Actinomycetota</taxon>
        <taxon>Actinomycetes</taxon>
        <taxon>Micrococcales</taxon>
        <taxon>Micrococcaceae</taxon>
        <taxon>Glutamicibacter</taxon>
    </lineage>
</organism>
<keyword evidence="1" id="KW-0436">Ligase</keyword>
<comment type="cofactor">
    <cofactor evidence="1">
        <name>Mg(2+)</name>
        <dbReference type="ChEBI" id="CHEBI:18420"/>
    </cofactor>
</comment>
<dbReference type="UniPathway" id="UPA00078">
    <property type="reaction ID" value="UER00161"/>
</dbReference>
<dbReference type="RefSeq" id="WP_138926787.1">
    <property type="nucleotide sequence ID" value="NZ_CP034412.1"/>
</dbReference>
<comment type="catalytic activity">
    <reaction evidence="1">
        <text>(7R,8S)-7,8-diammoniononanoate + CO2 + ATP = (4R,5S)-dethiobiotin + ADP + phosphate + 3 H(+)</text>
        <dbReference type="Rhea" id="RHEA:15805"/>
        <dbReference type="ChEBI" id="CHEBI:15378"/>
        <dbReference type="ChEBI" id="CHEBI:16526"/>
        <dbReference type="ChEBI" id="CHEBI:30616"/>
        <dbReference type="ChEBI" id="CHEBI:43474"/>
        <dbReference type="ChEBI" id="CHEBI:149469"/>
        <dbReference type="ChEBI" id="CHEBI:149473"/>
        <dbReference type="ChEBI" id="CHEBI:456216"/>
        <dbReference type="EC" id="6.3.3.3"/>
    </reaction>
</comment>
<keyword evidence="1" id="KW-0460">Magnesium</keyword>
<dbReference type="AlphaFoldDB" id="A0A5B7WXQ3"/>
<comment type="function">
    <text evidence="1">Catalyzes a mechanistically unusual reaction, the ATP-dependent insertion of CO2 between the N7 and N8 nitrogen atoms of 7,8-diaminopelargonic acid (DAPA, also called 7,8-diammoniononanoate) to form a ureido ring.</text>
</comment>
<dbReference type="PANTHER" id="PTHR43210:SF5">
    <property type="entry name" value="DETHIOBIOTIN SYNTHETASE"/>
    <property type="match status" value="1"/>
</dbReference>
<evidence type="ECO:0000313" key="2">
    <source>
        <dbReference type="EMBL" id="QCY48135.1"/>
    </source>
</evidence>
<feature type="active site" evidence="1">
    <location>
        <position position="42"/>
    </location>
</feature>
<feature type="binding site" evidence="1">
    <location>
        <position position="55"/>
    </location>
    <ligand>
        <name>Mg(2+)</name>
        <dbReference type="ChEBI" id="CHEBI:18420"/>
    </ligand>
</feature>
<feature type="binding site" evidence="1">
    <location>
        <position position="125"/>
    </location>
    <ligand>
        <name>Mg(2+)</name>
        <dbReference type="ChEBI" id="CHEBI:18420"/>
    </ligand>
</feature>
<dbReference type="KEGG" id="gcr:GcLGCM259_2428"/>
<protein>
    <recommendedName>
        <fullName evidence="1">ATP-dependent dethiobiotin synthetase BioD</fullName>
        <ecNumber evidence="1">6.3.3.3</ecNumber>
    </recommendedName>
    <alternativeName>
        <fullName evidence="1">DTB synthetase</fullName>
        <shortName evidence="1">DTBS</shortName>
    </alternativeName>
    <alternativeName>
        <fullName evidence="1">Dethiobiotin synthase</fullName>
    </alternativeName>
</protein>
<dbReference type="InterPro" id="IPR027417">
    <property type="entry name" value="P-loop_NTPase"/>
</dbReference>
<dbReference type="Gene3D" id="3.40.50.300">
    <property type="entry name" value="P-loop containing nucleotide triphosphate hydrolases"/>
    <property type="match status" value="1"/>
</dbReference>
<reference evidence="2 3" key="1">
    <citation type="submission" date="2018-12" db="EMBL/GenBank/DDBJ databases">
        <title>Complete Genome Sequence of Glutamicibacter creatinolyticus strain LGCM259,isolated from an abscess of a 12-year-old mare in Italy.</title>
        <authorList>
            <person name="Santos R.G."/>
            <person name="Silva A.L."/>
            <person name="Seyffert N."/>
            <person name="Castro T.L.P."/>
            <person name="Attili A.R."/>
            <person name="Rifici C."/>
            <person name="Mazzullo G."/>
            <person name="Brenig B."/>
            <person name="Venanzi F."/>
            <person name="Azevedo V."/>
        </authorList>
    </citation>
    <scope>NUCLEOTIDE SEQUENCE [LARGE SCALE GENOMIC DNA]</scope>
    <source>
        <strain evidence="2 3">LGCM 259</strain>
    </source>
</reference>
<dbReference type="GO" id="GO:0009102">
    <property type="term" value="P:biotin biosynthetic process"/>
    <property type="evidence" value="ECO:0007669"/>
    <property type="project" value="UniProtKB-UniRule"/>
</dbReference>
<name>A0A5B7WXQ3_9MICC</name>
<dbReference type="Proteomes" id="UP000307000">
    <property type="component" value="Chromosome"/>
</dbReference>